<dbReference type="PANTHER" id="PTHR10491">
    <property type="entry name" value="DTDP-4-DEHYDRORHAMNOSE REDUCTASE"/>
    <property type="match status" value="1"/>
</dbReference>
<reference evidence="8 9" key="1">
    <citation type="submission" date="2024-05" db="EMBL/GenBank/DDBJ databases">
        <title>Sphingomonas sp. HF-S3 16S ribosomal RNA gene Genome sequencing and assembly.</title>
        <authorList>
            <person name="Lee H."/>
        </authorList>
    </citation>
    <scope>NUCLEOTIDE SEQUENCE [LARGE SCALE GENOMIC DNA]</scope>
    <source>
        <strain evidence="8 9">HF-S3</strain>
    </source>
</reference>
<dbReference type="GO" id="GO:0008831">
    <property type="term" value="F:dTDP-4-dehydrorhamnose reductase activity"/>
    <property type="evidence" value="ECO:0007669"/>
    <property type="project" value="UniProtKB-EC"/>
</dbReference>
<comment type="catalytic activity">
    <reaction evidence="5 6">
        <text>dTDP-beta-L-rhamnose + NADP(+) = dTDP-4-dehydro-beta-L-rhamnose + NADPH + H(+)</text>
        <dbReference type="Rhea" id="RHEA:21796"/>
        <dbReference type="ChEBI" id="CHEBI:15378"/>
        <dbReference type="ChEBI" id="CHEBI:57510"/>
        <dbReference type="ChEBI" id="CHEBI:57783"/>
        <dbReference type="ChEBI" id="CHEBI:58349"/>
        <dbReference type="ChEBI" id="CHEBI:62830"/>
        <dbReference type="EC" id="1.1.1.133"/>
    </reaction>
</comment>
<keyword evidence="9" id="KW-1185">Reference proteome</keyword>
<dbReference type="Gene3D" id="3.90.25.10">
    <property type="entry name" value="UDP-galactose 4-epimerase, domain 1"/>
    <property type="match status" value="1"/>
</dbReference>
<evidence type="ECO:0000313" key="8">
    <source>
        <dbReference type="EMBL" id="MEN3746052.1"/>
    </source>
</evidence>
<evidence type="ECO:0000256" key="4">
    <source>
        <dbReference type="ARBA" id="ARBA00017099"/>
    </source>
</evidence>
<protein>
    <recommendedName>
        <fullName evidence="4 6">dTDP-4-dehydrorhamnose reductase</fullName>
        <ecNumber evidence="3 6">1.1.1.133</ecNumber>
    </recommendedName>
</protein>
<dbReference type="CDD" id="cd05254">
    <property type="entry name" value="dTDP_HR_like_SDR_e"/>
    <property type="match status" value="1"/>
</dbReference>
<comment type="function">
    <text evidence="6">Catalyzes the reduction of dTDP-6-deoxy-L-lyxo-4-hexulose to yield dTDP-L-rhamnose.</text>
</comment>
<gene>
    <name evidence="8" type="primary">rfbD</name>
    <name evidence="8" type="ORF">TPR58_02645</name>
</gene>
<dbReference type="EMBL" id="JBDIZK010000001">
    <property type="protein sequence ID" value="MEN3746052.1"/>
    <property type="molecule type" value="Genomic_DNA"/>
</dbReference>
<evidence type="ECO:0000256" key="2">
    <source>
        <dbReference type="ARBA" id="ARBA00010944"/>
    </source>
</evidence>
<evidence type="ECO:0000313" key="9">
    <source>
        <dbReference type="Proteomes" id="UP001427805"/>
    </source>
</evidence>
<dbReference type="Proteomes" id="UP001427805">
    <property type="component" value="Unassembled WGS sequence"/>
</dbReference>
<comment type="pathway">
    <text evidence="1 6">Carbohydrate biosynthesis; dTDP-L-rhamnose biosynthesis.</text>
</comment>
<feature type="domain" description="RmlD-like substrate binding" evidence="7">
    <location>
        <begin position="3"/>
        <end position="289"/>
    </location>
</feature>
<keyword evidence="6 8" id="KW-0560">Oxidoreductase</keyword>
<evidence type="ECO:0000259" key="7">
    <source>
        <dbReference type="Pfam" id="PF04321"/>
    </source>
</evidence>
<evidence type="ECO:0000256" key="1">
    <source>
        <dbReference type="ARBA" id="ARBA00004781"/>
    </source>
</evidence>
<dbReference type="SUPFAM" id="SSF51735">
    <property type="entry name" value="NAD(P)-binding Rossmann-fold domains"/>
    <property type="match status" value="1"/>
</dbReference>
<comment type="cofactor">
    <cofactor evidence="6">
        <name>Mg(2+)</name>
        <dbReference type="ChEBI" id="CHEBI:18420"/>
    </cofactor>
    <text evidence="6">Binds 1 Mg(2+) ion per monomer.</text>
</comment>
<comment type="similarity">
    <text evidence="2 6">Belongs to the dTDP-4-dehydrorhamnose reductase family.</text>
</comment>
<dbReference type="Pfam" id="PF04321">
    <property type="entry name" value="RmlD_sub_bind"/>
    <property type="match status" value="1"/>
</dbReference>
<proteinExistence type="inferred from homology"/>
<dbReference type="PANTHER" id="PTHR10491:SF4">
    <property type="entry name" value="METHIONINE ADENOSYLTRANSFERASE 2 SUBUNIT BETA"/>
    <property type="match status" value="1"/>
</dbReference>
<dbReference type="InterPro" id="IPR005913">
    <property type="entry name" value="dTDP_dehydrorham_reduct"/>
</dbReference>
<accession>A0ABV0B6M9</accession>
<dbReference type="RefSeq" id="WP_346245042.1">
    <property type="nucleotide sequence ID" value="NZ_JBDIZK010000001.1"/>
</dbReference>
<sequence>MKEVLLIGANGQLGTALRRVQWPAGWRLVGLARPQLDICDADAVSRIVNSRQWAAIINCAAYTQVDAAEQDPVGAWAVNALGVAALGSASAEADIPLVHISTDYVFDGSKKEGWEVFDPLGPLSVYGASKLGGELALQASGASCVIVRTSWLVSPWGSNFARTLLGKAAHQHEFRVVDDQRGAPTSALDLARALVVIACRIATEGSPSSKIIHFSNSGEASWAEVAAEVFRLSRAWGGPMARITPISSHELLSGARRPENSRLSLASAKGVYSLEPREWRFALKDVVGEILGVAAQET</sequence>
<dbReference type="EC" id="1.1.1.133" evidence="3 6"/>
<organism evidence="8 9">
    <name type="scientific">Sphingomonas rustica</name>
    <dbReference type="NCBI Taxonomy" id="3103142"/>
    <lineage>
        <taxon>Bacteria</taxon>
        <taxon>Pseudomonadati</taxon>
        <taxon>Pseudomonadota</taxon>
        <taxon>Alphaproteobacteria</taxon>
        <taxon>Sphingomonadales</taxon>
        <taxon>Sphingomonadaceae</taxon>
        <taxon>Sphingomonas</taxon>
    </lineage>
</organism>
<evidence type="ECO:0000256" key="6">
    <source>
        <dbReference type="RuleBase" id="RU364082"/>
    </source>
</evidence>
<comment type="caution">
    <text evidence="8">The sequence shown here is derived from an EMBL/GenBank/DDBJ whole genome shotgun (WGS) entry which is preliminary data.</text>
</comment>
<dbReference type="InterPro" id="IPR029903">
    <property type="entry name" value="RmlD-like-bd"/>
</dbReference>
<dbReference type="Gene3D" id="3.40.50.720">
    <property type="entry name" value="NAD(P)-binding Rossmann-like Domain"/>
    <property type="match status" value="1"/>
</dbReference>
<keyword evidence="6" id="KW-0521">NADP</keyword>
<dbReference type="InterPro" id="IPR036291">
    <property type="entry name" value="NAD(P)-bd_dom_sf"/>
</dbReference>
<dbReference type="NCBIfam" id="TIGR01214">
    <property type="entry name" value="rmlD"/>
    <property type="match status" value="1"/>
</dbReference>
<name>A0ABV0B6M9_9SPHN</name>
<evidence type="ECO:0000256" key="3">
    <source>
        <dbReference type="ARBA" id="ARBA00012929"/>
    </source>
</evidence>
<evidence type="ECO:0000256" key="5">
    <source>
        <dbReference type="ARBA" id="ARBA00048200"/>
    </source>
</evidence>